<dbReference type="InterPro" id="IPR013974">
    <property type="entry name" value="SAF"/>
</dbReference>
<comment type="caution">
    <text evidence="9">The sequence shown here is derived from an EMBL/GenBank/DDBJ whole genome shotgun (WGS) entry which is preliminary data.</text>
</comment>
<dbReference type="Gene3D" id="2.30.30.760">
    <property type="match status" value="1"/>
</dbReference>
<evidence type="ECO:0000256" key="1">
    <source>
        <dbReference type="ARBA" id="ARBA00004418"/>
    </source>
</evidence>
<dbReference type="SMART" id="SM00858">
    <property type="entry name" value="SAF"/>
    <property type="match status" value="1"/>
</dbReference>
<keyword evidence="10" id="KW-1185">Reference proteome</keyword>
<dbReference type="Gene3D" id="3.90.1210.10">
    <property type="entry name" value="Antifreeze-like/N-acetylneuraminic acid synthase C-terminal domain"/>
    <property type="match status" value="1"/>
</dbReference>
<keyword evidence="5 7" id="KW-0574">Periplasm</keyword>
<evidence type="ECO:0000256" key="6">
    <source>
        <dbReference type="ARBA" id="ARBA00025643"/>
    </source>
</evidence>
<accession>A0ABX0YJE7</accession>
<evidence type="ECO:0000259" key="8">
    <source>
        <dbReference type="SMART" id="SM00858"/>
    </source>
</evidence>
<dbReference type="InterPro" id="IPR041231">
    <property type="entry name" value="FlgA_N"/>
</dbReference>
<dbReference type="NCBIfam" id="TIGR03170">
    <property type="entry name" value="flgA_cterm"/>
    <property type="match status" value="1"/>
</dbReference>
<proteinExistence type="inferred from homology"/>
<dbReference type="Pfam" id="PF17656">
    <property type="entry name" value="ChapFlgA_N"/>
    <property type="match status" value="1"/>
</dbReference>
<protein>
    <recommendedName>
        <fullName evidence="3 7">Flagella basal body P-ring formation protein FlgA</fullName>
    </recommendedName>
</protein>
<dbReference type="InterPro" id="IPR039246">
    <property type="entry name" value="Flagellar_FlgA"/>
</dbReference>
<dbReference type="InterPro" id="IPR017585">
    <property type="entry name" value="SAF_FlgA"/>
</dbReference>
<evidence type="ECO:0000313" key="10">
    <source>
        <dbReference type="Proteomes" id="UP000746535"/>
    </source>
</evidence>
<organism evidence="9 10">
    <name type="scientific">Pseudomonas quercus</name>
    <dbReference type="NCBI Taxonomy" id="2722792"/>
    <lineage>
        <taxon>Bacteria</taxon>
        <taxon>Pseudomonadati</taxon>
        <taxon>Pseudomonadota</taxon>
        <taxon>Gammaproteobacteria</taxon>
        <taxon>Pseudomonadales</taxon>
        <taxon>Pseudomonadaceae</taxon>
        <taxon>Pseudomonas</taxon>
    </lineage>
</organism>
<reference evidence="9 10" key="1">
    <citation type="submission" date="2020-03" db="EMBL/GenBank/DDBJ databases">
        <authorList>
            <person name="Wang L."/>
            <person name="He N."/>
            <person name="Li Y."/>
            <person name="Fang Y."/>
            <person name="Zhang F."/>
        </authorList>
    </citation>
    <scope>NUCLEOTIDE SEQUENCE [LARGE SCALE GENOMIC DNA]</scope>
    <source>
        <strain evidence="10">hsmgli-8</strain>
    </source>
</reference>
<keyword evidence="4" id="KW-0732">Signal</keyword>
<comment type="similarity">
    <text evidence="2 7">Belongs to the FlgA family.</text>
</comment>
<keyword evidence="7" id="KW-1005">Bacterial flagellum biogenesis</keyword>
<dbReference type="Pfam" id="PF13144">
    <property type="entry name" value="ChapFlgA"/>
    <property type="match status" value="1"/>
</dbReference>
<evidence type="ECO:0000313" key="9">
    <source>
        <dbReference type="EMBL" id="NJP03141.1"/>
    </source>
</evidence>
<evidence type="ECO:0000256" key="5">
    <source>
        <dbReference type="ARBA" id="ARBA00022764"/>
    </source>
</evidence>
<evidence type="ECO:0000256" key="2">
    <source>
        <dbReference type="ARBA" id="ARBA00010474"/>
    </source>
</evidence>
<keyword evidence="9" id="KW-0966">Cell projection</keyword>
<dbReference type="EMBL" id="JAAVJI010000016">
    <property type="protein sequence ID" value="NJP03141.1"/>
    <property type="molecule type" value="Genomic_DNA"/>
</dbReference>
<keyword evidence="9" id="KW-0969">Cilium</keyword>
<dbReference type="PANTHER" id="PTHR36307:SF1">
    <property type="entry name" value="FLAGELLA BASAL BODY P-RING FORMATION PROTEIN FLGA"/>
    <property type="match status" value="1"/>
</dbReference>
<comment type="subcellular location">
    <subcellularLocation>
        <location evidence="1 7">Periplasm</location>
    </subcellularLocation>
</comment>
<dbReference type="CDD" id="cd11614">
    <property type="entry name" value="SAF_CpaB_FlgA_like"/>
    <property type="match status" value="1"/>
</dbReference>
<evidence type="ECO:0000256" key="4">
    <source>
        <dbReference type="ARBA" id="ARBA00022729"/>
    </source>
</evidence>
<comment type="function">
    <text evidence="6 7">Involved in the assembly process of the P-ring formation. It may associate with FlgF on the rod constituting a structure essential for the P-ring assembly or may act as a modulator protein for the P-ring assembly.</text>
</comment>
<sequence>MNEKTPYSRHLIATLYGLFATLCLLASGRLLADDITAPEQLIGVTQGFLEFTVEDYLATSQTEGRYEIEVANLDPRLRMPQCDRELTAKLETPAIPLGRVTVRVRCEGGSPWTIFVPASVKLYRDVVVATRPLKRDTVIADGDVALRERDVGQLNQGFLPSLDQAIGQRVVRPTAMDQVLAPVQVEQPEVIRKGDQVVITARAGTLAVKMPGEALSNGGMSEQIRIRNLNSQRVIKARVTGPGQVEVSM</sequence>
<gene>
    <name evidence="9" type="primary">flgA</name>
    <name evidence="9" type="ORF">HBH25_20055</name>
</gene>
<evidence type="ECO:0000256" key="7">
    <source>
        <dbReference type="RuleBase" id="RU362063"/>
    </source>
</evidence>
<dbReference type="Proteomes" id="UP000746535">
    <property type="component" value="Unassembled WGS sequence"/>
</dbReference>
<evidence type="ECO:0000256" key="3">
    <source>
        <dbReference type="ARBA" id="ARBA00014754"/>
    </source>
</evidence>
<feature type="domain" description="SAF" evidence="8">
    <location>
        <begin position="124"/>
        <end position="186"/>
    </location>
</feature>
<keyword evidence="9" id="KW-0282">Flagellum</keyword>
<dbReference type="PANTHER" id="PTHR36307">
    <property type="entry name" value="FLAGELLA BASAL BODY P-RING FORMATION PROTEIN FLGA"/>
    <property type="match status" value="1"/>
</dbReference>
<name>A0ABX0YJE7_9PSED</name>
<dbReference type="RefSeq" id="WP_168085713.1">
    <property type="nucleotide sequence ID" value="NZ_JAAVJI010000016.1"/>
</dbReference>